<evidence type="ECO:0000313" key="3">
    <source>
        <dbReference type="EnsemblMetazoa" id="XP_020916857.1"/>
    </source>
</evidence>
<feature type="signal peptide" evidence="2">
    <location>
        <begin position="1"/>
        <end position="20"/>
    </location>
</feature>
<dbReference type="GeneID" id="110254227"/>
<accession>A0A913Y9A0</accession>
<keyword evidence="2" id="KW-0732">Signal</keyword>
<evidence type="ECO:0000313" key="4">
    <source>
        <dbReference type="Proteomes" id="UP000887567"/>
    </source>
</evidence>
<evidence type="ECO:0000256" key="1">
    <source>
        <dbReference type="SAM" id="MobiDB-lite"/>
    </source>
</evidence>
<feature type="region of interest" description="Disordered" evidence="1">
    <location>
        <begin position="286"/>
        <end position="311"/>
    </location>
</feature>
<dbReference type="Proteomes" id="UP000887567">
    <property type="component" value="Unplaced"/>
</dbReference>
<dbReference type="KEGG" id="epa:110254227"/>
<keyword evidence="4" id="KW-1185">Reference proteome</keyword>
<dbReference type="OrthoDB" id="5989634at2759"/>
<name>A0A913Y9A0_EXADI</name>
<reference evidence="3" key="1">
    <citation type="submission" date="2022-11" db="UniProtKB">
        <authorList>
            <consortium name="EnsemblMetazoa"/>
        </authorList>
    </citation>
    <scope>IDENTIFICATION</scope>
</reference>
<sequence>MKLSLVFAVVLVSLACFTYAKKDNKPNKVDKRPKSKLTKDRNLDIDGTSFSIKGKSGKFSVKMKGQNESMVVFMDAIYEKDKMGKKIGKQGKLKHSLESFASIDFDFTATEKTMYKGEVNASYFTFSAMIPGTGASLTFNMYFFTANGSSNVCGNDSDFSIFPGMVKFDLTLQNWTFCGDSSASCKKGEVGENVEIILTVMRKGRGKLGEMKGGKGKRRRRAKKLFFAGQAIEFPSLYEGDDQCLNMTESYPKITKRGDKYSVNFRFPKFKGKVFYDPTIGDARDEAEYDTNEKIEETPTEAATTEAPTTAGSSHVFPTFFSIALVGFVAAHLYF</sequence>
<dbReference type="EnsemblMetazoa" id="XM_021061198.2">
    <property type="protein sequence ID" value="XP_020916857.1"/>
    <property type="gene ID" value="LOC110254227"/>
</dbReference>
<dbReference type="PROSITE" id="PS51257">
    <property type="entry name" value="PROKAR_LIPOPROTEIN"/>
    <property type="match status" value="1"/>
</dbReference>
<dbReference type="OMA" id="DTMYENL"/>
<dbReference type="AlphaFoldDB" id="A0A913Y9A0"/>
<proteinExistence type="predicted"/>
<feature type="compositionally biased region" description="Low complexity" evidence="1">
    <location>
        <begin position="300"/>
        <end position="311"/>
    </location>
</feature>
<dbReference type="RefSeq" id="XP_020916857.1">
    <property type="nucleotide sequence ID" value="XM_021061198.2"/>
</dbReference>
<feature type="compositionally biased region" description="Basic and acidic residues" evidence="1">
    <location>
        <begin position="286"/>
        <end position="297"/>
    </location>
</feature>
<evidence type="ECO:0000256" key="2">
    <source>
        <dbReference type="SAM" id="SignalP"/>
    </source>
</evidence>
<feature type="chain" id="PRO_5037056397" evidence="2">
    <location>
        <begin position="21"/>
        <end position="335"/>
    </location>
</feature>
<protein>
    <submittedName>
        <fullName evidence="3">Uncharacterized protein</fullName>
    </submittedName>
</protein>
<organism evidence="3 4">
    <name type="scientific">Exaiptasia diaphana</name>
    <name type="common">Tropical sea anemone</name>
    <name type="synonym">Aiptasia pulchella</name>
    <dbReference type="NCBI Taxonomy" id="2652724"/>
    <lineage>
        <taxon>Eukaryota</taxon>
        <taxon>Metazoa</taxon>
        <taxon>Cnidaria</taxon>
        <taxon>Anthozoa</taxon>
        <taxon>Hexacorallia</taxon>
        <taxon>Actiniaria</taxon>
        <taxon>Aiptasiidae</taxon>
        <taxon>Exaiptasia</taxon>
    </lineage>
</organism>